<name>A0A2K4ZR36_9FIRM</name>
<gene>
    <name evidence="2" type="ORF">AMURIS_05694</name>
</gene>
<dbReference type="AlphaFoldDB" id="A0A2K4ZR36"/>
<keyword evidence="3" id="KW-1185">Reference proteome</keyword>
<protein>
    <submittedName>
        <fullName evidence="2">Uncharacterized protein</fullName>
    </submittedName>
</protein>
<dbReference type="Proteomes" id="UP000236311">
    <property type="component" value="Unassembled WGS sequence"/>
</dbReference>
<evidence type="ECO:0000256" key="1">
    <source>
        <dbReference type="SAM" id="Phobius"/>
    </source>
</evidence>
<dbReference type="EMBL" id="OFSM01000099">
    <property type="protein sequence ID" value="SOY32926.1"/>
    <property type="molecule type" value="Genomic_DNA"/>
</dbReference>
<organism evidence="2 3">
    <name type="scientific">Acetatifactor muris</name>
    <dbReference type="NCBI Taxonomy" id="879566"/>
    <lineage>
        <taxon>Bacteria</taxon>
        <taxon>Bacillati</taxon>
        <taxon>Bacillota</taxon>
        <taxon>Clostridia</taxon>
        <taxon>Lachnospirales</taxon>
        <taxon>Lachnospiraceae</taxon>
        <taxon>Acetatifactor</taxon>
    </lineage>
</organism>
<keyword evidence="1" id="KW-0812">Transmembrane</keyword>
<keyword evidence="1" id="KW-0472">Membrane</keyword>
<proteinExistence type="predicted"/>
<reference evidence="2 3" key="1">
    <citation type="submission" date="2018-01" db="EMBL/GenBank/DDBJ databases">
        <authorList>
            <person name="Gaut B.S."/>
            <person name="Morton B.R."/>
            <person name="Clegg M.T."/>
            <person name="Duvall M.R."/>
        </authorList>
    </citation>
    <scope>NUCLEOTIDE SEQUENCE [LARGE SCALE GENOMIC DNA]</scope>
    <source>
        <strain evidence="2">GP69</strain>
    </source>
</reference>
<sequence>MIVLNVGVFLVCFAVAFLVGYIVGRYKKKSK</sequence>
<accession>A0A2K4ZR36</accession>
<evidence type="ECO:0000313" key="2">
    <source>
        <dbReference type="EMBL" id="SOY32926.1"/>
    </source>
</evidence>
<keyword evidence="1" id="KW-1133">Transmembrane helix</keyword>
<evidence type="ECO:0000313" key="3">
    <source>
        <dbReference type="Proteomes" id="UP000236311"/>
    </source>
</evidence>
<feature type="transmembrane region" description="Helical" evidence="1">
    <location>
        <begin position="6"/>
        <end position="24"/>
    </location>
</feature>